<sequence length="132" mass="15201">MYLRIQPTSEIPIYTQLIYQIKKGIIKKELMPGESLPSVRSLASDIGINLHTVNKAYKLLVEEGVLVQQKKGFMVNPSVNLMMKEDQFKAFREKLEELIIDARIFNVSDEVLMDLKTEIMKILKESDEDDVV</sequence>
<dbReference type="Gene3D" id="1.10.10.10">
    <property type="entry name" value="Winged helix-like DNA-binding domain superfamily/Winged helix DNA-binding domain"/>
    <property type="match status" value="1"/>
</dbReference>
<evidence type="ECO:0000256" key="2">
    <source>
        <dbReference type="ARBA" id="ARBA00023125"/>
    </source>
</evidence>
<organism evidence="5 6">
    <name type="scientific">Carnobacterium divergens DSM 20623</name>
    <dbReference type="NCBI Taxonomy" id="1449336"/>
    <lineage>
        <taxon>Bacteria</taxon>
        <taxon>Bacillati</taxon>
        <taxon>Bacillota</taxon>
        <taxon>Bacilli</taxon>
        <taxon>Lactobacillales</taxon>
        <taxon>Carnobacteriaceae</taxon>
        <taxon>Carnobacterium</taxon>
    </lineage>
</organism>
<evidence type="ECO:0000256" key="1">
    <source>
        <dbReference type="ARBA" id="ARBA00023015"/>
    </source>
</evidence>
<evidence type="ECO:0000313" key="5">
    <source>
        <dbReference type="EMBL" id="KRN56236.1"/>
    </source>
</evidence>
<dbReference type="PATRIC" id="fig|1449336.4.peg.1378"/>
<dbReference type="SUPFAM" id="SSF46785">
    <property type="entry name" value="Winged helix' DNA-binding domain"/>
    <property type="match status" value="1"/>
</dbReference>
<keyword evidence="1" id="KW-0805">Transcription regulation</keyword>
<dbReference type="PANTHER" id="PTHR38445">
    <property type="entry name" value="HTH-TYPE TRANSCRIPTIONAL REPRESSOR YTRA"/>
    <property type="match status" value="1"/>
</dbReference>
<dbReference type="GeneID" id="89588701"/>
<dbReference type="PANTHER" id="PTHR38445:SF12">
    <property type="entry name" value="GNTR-FAMILY TRANSCRIPTIONAL REGULATOR"/>
    <property type="match status" value="1"/>
</dbReference>
<proteinExistence type="predicted"/>
<dbReference type="InterPro" id="IPR036388">
    <property type="entry name" value="WH-like_DNA-bd_sf"/>
</dbReference>
<dbReference type="eggNOG" id="COG1725">
    <property type="taxonomic scope" value="Bacteria"/>
</dbReference>
<accession>A0A0R2I1P6</accession>
<dbReference type="InterPro" id="IPR000524">
    <property type="entry name" value="Tscrpt_reg_HTH_GntR"/>
</dbReference>
<reference evidence="5 6" key="1">
    <citation type="journal article" date="2015" name="Genome Announc.">
        <title>Expanding the biotechnology potential of lactobacilli through comparative genomics of 213 strains and associated genera.</title>
        <authorList>
            <person name="Sun Z."/>
            <person name="Harris H.M."/>
            <person name="McCann A."/>
            <person name="Guo C."/>
            <person name="Argimon S."/>
            <person name="Zhang W."/>
            <person name="Yang X."/>
            <person name="Jeffery I.B."/>
            <person name="Cooney J.C."/>
            <person name="Kagawa T.F."/>
            <person name="Liu W."/>
            <person name="Song Y."/>
            <person name="Salvetti E."/>
            <person name="Wrobel A."/>
            <person name="Rasinkangas P."/>
            <person name="Parkhill J."/>
            <person name="Rea M.C."/>
            <person name="O'Sullivan O."/>
            <person name="Ritari J."/>
            <person name="Douillard F.P."/>
            <person name="Paul Ross R."/>
            <person name="Yang R."/>
            <person name="Briner A.E."/>
            <person name="Felis G.E."/>
            <person name="de Vos W.M."/>
            <person name="Barrangou R."/>
            <person name="Klaenhammer T.R."/>
            <person name="Caufield P.W."/>
            <person name="Cui Y."/>
            <person name="Zhang H."/>
            <person name="O'Toole P.W."/>
        </authorList>
    </citation>
    <scope>NUCLEOTIDE SEQUENCE [LARGE SCALE GENOMIC DNA]</scope>
    <source>
        <strain evidence="5 6">DSM 20623</strain>
    </source>
</reference>
<dbReference type="InterPro" id="IPR036390">
    <property type="entry name" value="WH_DNA-bd_sf"/>
</dbReference>
<dbReference type="AlphaFoldDB" id="A0A0R2I1P6"/>
<dbReference type="GO" id="GO:0003677">
    <property type="term" value="F:DNA binding"/>
    <property type="evidence" value="ECO:0007669"/>
    <property type="project" value="UniProtKB-KW"/>
</dbReference>
<evidence type="ECO:0000259" key="4">
    <source>
        <dbReference type="PROSITE" id="PS50949"/>
    </source>
</evidence>
<name>A0A0R2I1P6_CARDV</name>
<evidence type="ECO:0000256" key="3">
    <source>
        <dbReference type="ARBA" id="ARBA00023163"/>
    </source>
</evidence>
<keyword evidence="3" id="KW-0804">Transcription</keyword>
<dbReference type="Proteomes" id="UP000051658">
    <property type="component" value="Unassembled WGS sequence"/>
</dbReference>
<comment type="caution">
    <text evidence="5">The sequence shown here is derived from an EMBL/GenBank/DDBJ whole genome shotgun (WGS) entry which is preliminary data.</text>
</comment>
<dbReference type="RefSeq" id="WP_034570131.1">
    <property type="nucleotide sequence ID" value="NZ_JQBS01000032.1"/>
</dbReference>
<dbReference type="EMBL" id="JQBS01000032">
    <property type="protein sequence ID" value="KRN56236.1"/>
    <property type="molecule type" value="Genomic_DNA"/>
</dbReference>
<evidence type="ECO:0000313" key="6">
    <source>
        <dbReference type="Proteomes" id="UP000051658"/>
    </source>
</evidence>
<keyword evidence="2" id="KW-0238">DNA-binding</keyword>
<keyword evidence="6" id="KW-1185">Reference proteome</keyword>
<dbReference type="GO" id="GO:0003700">
    <property type="term" value="F:DNA-binding transcription factor activity"/>
    <property type="evidence" value="ECO:0007669"/>
    <property type="project" value="InterPro"/>
</dbReference>
<dbReference type="CDD" id="cd07377">
    <property type="entry name" value="WHTH_GntR"/>
    <property type="match status" value="1"/>
</dbReference>
<dbReference type="PROSITE" id="PS50949">
    <property type="entry name" value="HTH_GNTR"/>
    <property type="match status" value="1"/>
</dbReference>
<protein>
    <recommendedName>
        <fullName evidence="4">HTH gntR-type domain-containing protein</fullName>
    </recommendedName>
</protein>
<gene>
    <name evidence="5" type="ORF">IV74_GL001348</name>
</gene>
<feature type="domain" description="HTH gntR-type" evidence="4">
    <location>
        <begin position="11"/>
        <end position="78"/>
    </location>
</feature>
<dbReference type="SMART" id="SM00345">
    <property type="entry name" value="HTH_GNTR"/>
    <property type="match status" value="1"/>
</dbReference>
<dbReference type="Pfam" id="PF00392">
    <property type="entry name" value="GntR"/>
    <property type="match status" value="1"/>
</dbReference>